<dbReference type="Gene3D" id="1.10.10.160">
    <property type="match status" value="1"/>
</dbReference>
<feature type="domain" description="RecC C-terminal" evidence="11">
    <location>
        <begin position="855"/>
        <end position="1087"/>
    </location>
</feature>
<keyword evidence="9 10" id="KW-0234">DNA repair</keyword>
<dbReference type="InterPro" id="IPR011335">
    <property type="entry name" value="Restrct_endonuc-II-like"/>
</dbReference>
<evidence type="ECO:0000313" key="12">
    <source>
        <dbReference type="EMBL" id="CAH0526742.1"/>
    </source>
</evidence>
<comment type="subunit">
    <text evidence="10">Heterotrimer of RecB, RecC and RecD. All subunits contribute to DNA-binding.</text>
</comment>
<dbReference type="NCBIfam" id="TIGR01450">
    <property type="entry name" value="recC"/>
    <property type="match status" value="1"/>
</dbReference>
<dbReference type="Pfam" id="PF04257">
    <property type="entry name" value="Exonuc_V_gamma"/>
    <property type="match status" value="1"/>
</dbReference>
<keyword evidence="13" id="KW-1185">Reference proteome</keyword>
<keyword evidence="4 10" id="KW-0378">Hydrolase</keyword>
<dbReference type="RefSeq" id="WP_237484991.1">
    <property type="nucleotide sequence ID" value="NZ_CAKLCM010000002.1"/>
</dbReference>
<dbReference type="EMBL" id="CAKLCM010000002">
    <property type="protein sequence ID" value="CAH0526742.1"/>
    <property type="molecule type" value="Genomic_DNA"/>
</dbReference>
<dbReference type="Gene3D" id="3.40.50.10930">
    <property type="match status" value="1"/>
</dbReference>
<keyword evidence="3 10" id="KW-0227">DNA damage</keyword>
<keyword evidence="5 10" id="KW-0347">Helicase</keyword>
<dbReference type="NCBIfam" id="NF008289">
    <property type="entry name" value="PRK11069.1"/>
    <property type="match status" value="1"/>
</dbReference>
<evidence type="ECO:0000256" key="2">
    <source>
        <dbReference type="ARBA" id="ARBA00022741"/>
    </source>
</evidence>
<dbReference type="PANTHER" id="PTHR30591:SF1">
    <property type="entry name" value="RECBCD ENZYME SUBUNIT RECC"/>
    <property type="match status" value="1"/>
</dbReference>
<dbReference type="InterPro" id="IPR006697">
    <property type="entry name" value="RecC"/>
</dbReference>
<dbReference type="Gene3D" id="3.40.50.300">
    <property type="entry name" value="P-loop containing nucleotide triphosphate hydrolases"/>
    <property type="match status" value="2"/>
</dbReference>
<keyword evidence="8 10" id="KW-0238">DNA-binding</keyword>
<evidence type="ECO:0000256" key="1">
    <source>
        <dbReference type="ARBA" id="ARBA00022722"/>
    </source>
</evidence>
<keyword evidence="6 10" id="KW-0269">Exonuclease</keyword>
<accession>A0ABN8DJH1</accession>
<keyword evidence="2 10" id="KW-0547">Nucleotide-binding</keyword>
<dbReference type="SUPFAM" id="SSF52540">
    <property type="entry name" value="P-loop containing nucleoside triphosphate hydrolases"/>
    <property type="match status" value="2"/>
</dbReference>
<evidence type="ECO:0000256" key="4">
    <source>
        <dbReference type="ARBA" id="ARBA00022801"/>
    </source>
</evidence>
<dbReference type="CDD" id="cd22353">
    <property type="entry name" value="RecC_C-like"/>
    <property type="match status" value="1"/>
</dbReference>
<dbReference type="Pfam" id="PF17946">
    <property type="entry name" value="RecC_C"/>
    <property type="match status" value="1"/>
</dbReference>
<comment type="caution">
    <text evidence="12">The sequence shown here is derived from an EMBL/GenBank/DDBJ whole genome shotgun (WGS) entry which is preliminary data.</text>
</comment>
<dbReference type="InterPro" id="IPR027417">
    <property type="entry name" value="P-loop_NTPase"/>
</dbReference>
<name>A0ABN8DJH1_9VIBR</name>
<evidence type="ECO:0000256" key="6">
    <source>
        <dbReference type="ARBA" id="ARBA00022839"/>
    </source>
</evidence>
<comment type="miscellaneous">
    <text evidence="10">In the RecBCD complex, RecB has a slow 3'-5' helicase, an exonuclease activity and loads RecA onto ssDNA, RecD has a fast 5'-3' helicase activity, while RecC stimulates the ATPase and processivity of the RecB helicase and contributes to recognition of the Chi site.</text>
</comment>
<dbReference type="InterPro" id="IPR041500">
    <property type="entry name" value="RecC_C"/>
</dbReference>
<dbReference type="PIRSF" id="PIRSF000980">
    <property type="entry name" value="RecC"/>
    <property type="match status" value="1"/>
</dbReference>
<dbReference type="Gene3D" id="1.10.10.990">
    <property type="match status" value="1"/>
</dbReference>
<evidence type="ECO:0000256" key="3">
    <source>
        <dbReference type="ARBA" id="ARBA00022763"/>
    </source>
</evidence>
<evidence type="ECO:0000256" key="5">
    <source>
        <dbReference type="ARBA" id="ARBA00022806"/>
    </source>
</evidence>
<comment type="similarity">
    <text evidence="10">Belongs to the RecC family.</text>
</comment>
<organism evidence="12 13">
    <name type="scientific">Vibrio hippocampi</name>
    <dbReference type="NCBI Taxonomy" id="654686"/>
    <lineage>
        <taxon>Bacteria</taxon>
        <taxon>Pseudomonadati</taxon>
        <taxon>Pseudomonadota</taxon>
        <taxon>Gammaproteobacteria</taxon>
        <taxon>Vibrionales</taxon>
        <taxon>Vibrionaceae</taxon>
        <taxon>Vibrio</taxon>
    </lineage>
</organism>
<keyword evidence="7 10" id="KW-0067">ATP-binding</keyword>
<reference evidence="12" key="1">
    <citation type="submission" date="2021-12" db="EMBL/GenBank/DDBJ databases">
        <authorList>
            <person name="Rodrigo-Torres L."/>
            <person name="Arahal R. D."/>
            <person name="Lucena T."/>
        </authorList>
    </citation>
    <scope>NUCLEOTIDE SEQUENCE</scope>
    <source>
        <strain evidence="12">CECT 8226</strain>
    </source>
</reference>
<dbReference type="Proteomes" id="UP000838160">
    <property type="component" value="Unassembled WGS sequence"/>
</dbReference>
<dbReference type="SUPFAM" id="SSF52980">
    <property type="entry name" value="Restriction endonuclease-like"/>
    <property type="match status" value="1"/>
</dbReference>
<comment type="function">
    <text evidence="10">A helicase/nuclease that prepares dsDNA breaks (DSB) for recombinational DNA repair. Binds to DSBs and unwinds DNA via a highly rapid and processive ATP-dependent bidirectional helicase activity. Unwinds dsDNA until it encounters a Chi (crossover hotspot instigator) sequence from the 3' direction. Cuts ssDNA a few nucleotides 3' to the Chi site. The properties and activities of the enzyme are changed at Chi. The Chi-altered holoenzyme produces a long 3'-ssDNA overhang and facilitates RecA-binding to the ssDNA for homologous DNA recombination and repair. Holoenzyme degrades any linearized DNA that is unable to undergo homologous recombination. In the holoenzyme this subunit recognizes the wild-type Chi sequence, and when added to isolated RecB increases its ATP-dependent helicase processivity.</text>
</comment>
<evidence type="ECO:0000313" key="13">
    <source>
        <dbReference type="Proteomes" id="UP000838160"/>
    </source>
</evidence>
<protein>
    <recommendedName>
        <fullName evidence="10">RecBCD enzyme subunit RecC</fullName>
    </recommendedName>
    <alternativeName>
        <fullName evidence="10">Exonuclease V subunit RecC</fullName>
        <shortName evidence="10">ExoV subunit RecC</shortName>
    </alternativeName>
    <alternativeName>
        <fullName evidence="10">Helicase/nuclease RecBCD subunit RecC</fullName>
    </alternativeName>
</protein>
<evidence type="ECO:0000256" key="9">
    <source>
        <dbReference type="ARBA" id="ARBA00023204"/>
    </source>
</evidence>
<dbReference type="HAMAP" id="MF_01486">
    <property type="entry name" value="RecC"/>
    <property type="match status" value="1"/>
</dbReference>
<evidence type="ECO:0000256" key="10">
    <source>
        <dbReference type="HAMAP-Rule" id="MF_01486"/>
    </source>
</evidence>
<keyword evidence="1 10" id="KW-0540">Nuclease</keyword>
<dbReference type="InterPro" id="IPR013986">
    <property type="entry name" value="DExx_box_DNA_helicase_dom_sf"/>
</dbReference>
<dbReference type="GO" id="GO:0008854">
    <property type="term" value="F:exodeoxyribonuclease V activity"/>
    <property type="evidence" value="ECO:0007669"/>
    <property type="project" value="UniProtKB-EC"/>
</dbReference>
<gene>
    <name evidence="10 12" type="primary">recC</name>
    <name evidence="12" type="ORF">VHP8226_02114</name>
</gene>
<proteinExistence type="inferred from homology"/>
<evidence type="ECO:0000259" key="11">
    <source>
        <dbReference type="Pfam" id="PF17946"/>
    </source>
</evidence>
<evidence type="ECO:0000256" key="8">
    <source>
        <dbReference type="ARBA" id="ARBA00023125"/>
    </source>
</evidence>
<sequence>MFTVYHSNQIDLLKTLLIELVKRDPLDNPFSAENILVQSPGMSQWLKMSLAEELGIAANIEFSLPASFIWDQFVEVLGDIPKQSAFSKESLTWKIMHLLPSHLKNEVFAPLTQYLQDDEDGAKCYQLAEKIADIFDGYLVYRPEWILAWESGEQVAELGDEQLWQSTLWQSIYDHTLALGQSPYHRANLYQDFIDTLEHSALPESVQLPKRLFVFGISSLPPRYLDALKALGQHIDVHLMFTNPCQFYWGEVRDRKYLAHLALKKRKQLTDLALPEDDNQLPLVEQLKGDIEQNIDDELHISQVGNGLLASMGKLGRDNLYLLSQMEANEIVAFAEVERNSLLRHIQADVLNLEEHQNDHVLDNSNHKLTIERDDRSLSVHVCHSPMREVEVLHDRLLEMFAADPNLKPRDVIVMVADINTYSPAISAVFGNASDERYIPFSISDRTADKESPLLNAFNQLLMLPESRCSNSELLSLLEVPAVLAKFDLTEHEFSVIKEWVEEAHIRWGLNADTATEFELPSLEQNSWVFGLSRMLAGYAMTQELGLLTTEESVIAPYEQTQGMQAETVGKLAQYIDTVIQYRSKLNQVVDVEQWQQIINQLLVDFFAVELEGEVVVKSIQDTVAGLKTQLQQAQFSQPLSPTIIRDYFANKLSGVRVSQRFLAGQVNFCTLMPMRSIPFKTVCLLGMNDGVYPRSIAPESFDLMTGRNRAGDRSRRDDDRYLFLEAMLSAQESLYISYVGRSIQDNSEKVPSVLVSELIEYCQQNYCLSADKHLDVDASASKLIQHLVSDYPMVPFSANNYLVVDEAQHEPNYSSYASEWLATAERQAQNTPPTAANNVIFKLPPIVYSQHEVELELTELQRFWRLPVQYLFNRRLQVNFDQQSFAIEEDEPFALNNLESFKLRQALLQAIVKSPAEELTHLIAEFTQQQKAQGQLPVGSFGDLELAGNISQTTELAEMIRPLTANEQPDIEVIFNTSINGIDVKLQGWVKQVYGSGLVRYRSGRLRGQDYLSAWIEHLLVAVSGSSRATHLLAYDKKEGVVHRVLPKIDAETAKQHLTKLLEYYFSGLDQPLAYFPETAMDGVQANMVKGQWTPNQEKMLSKMATRFNGGYNMTGEGANLYIARVWSQWNDELAQESMRMTQWVLEPAVTYSVTREDYYSAGQS</sequence>
<dbReference type="PANTHER" id="PTHR30591">
    <property type="entry name" value="RECBCD ENZYME SUBUNIT RECC"/>
    <property type="match status" value="1"/>
</dbReference>
<evidence type="ECO:0000256" key="7">
    <source>
        <dbReference type="ARBA" id="ARBA00022840"/>
    </source>
</evidence>